<dbReference type="EMBL" id="BK015369">
    <property type="protein sequence ID" value="DAE03625.1"/>
    <property type="molecule type" value="Genomic_DNA"/>
</dbReference>
<reference evidence="1" key="1">
    <citation type="journal article" date="2021" name="Proc. Natl. Acad. Sci. U.S.A.">
        <title>A Catalog of Tens of Thousands of Viruses from Human Metagenomes Reveals Hidden Associations with Chronic Diseases.</title>
        <authorList>
            <person name="Tisza M.J."/>
            <person name="Buck C.B."/>
        </authorList>
    </citation>
    <scope>NUCLEOTIDE SEQUENCE</scope>
    <source>
        <strain evidence="1">Ctsfh5</strain>
    </source>
</reference>
<evidence type="ECO:0000313" key="1">
    <source>
        <dbReference type="EMBL" id="DAE03625.1"/>
    </source>
</evidence>
<name>A0A8S5PB79_9CAUD</name>
<proteinExistence type="predicted"/>
<accession>A0A8S5PB79</accession>
<organism evidence="1">
    <name type="scientific">Siphoviridae sp. ctsfh5</name>
    <dbReference type="NCBI Taxonomy" id="2825697"/>
    <lineage>
        <taxon>Viruses</taxon>
        <taxon>Duplodnaviria</taxon>
        <taxon>Heunggongvirae</taxon>
        <taxon>Uroviricota</taxon>
        <taxon>Caudoviricetes</taxon>
    </lineage>
</organism>
<protein>
    <submittedName>
        <fullName evidence="1">Inhibitor of sigma-G Gin</fullName>
    </submittedName>
</protein>
<sequence length="128" mass="15411">MEDRCIMCGDIIPEGIQVCRTCEEKVKNMNKEGYRDDTAEQAIWGVRKEERIRFLEEKHGVYRGEKYRLLLDREPSDARTEKLIRKWMTVVIKEVHPHIVTFQDPKGRWESLSWHEFAMRRQGKKYRG</sequence>